<evidence type="ECO:0000259" key="10">
    <source>
        <dbReference type="Pfam" id="PF04316"/>
    </source>
</evidence>
<gene>
    <name evidence="11" type="ORF">FHR19_001678</name>
</gene>
<name>A0A7W9APT4_9SPHN</name>
<dbReference type="EMBL" id="JACIJJ010000002">
    <property type="protein sequence ID" value="MBB5698333.1"/>
    <property type="molecule type" value="Genomic_DNA"/>
</dbReference>
<evidence type="ECO:0000256" key="4">
    <source>
        <dbReference type="ARBA" id="ARBA00022795"/>
    </source>
</evidence>
<dbReference type="SUPFAM" id="SSF101498">
    <property type="entry name" value="Anti-sigma factor FlgM"/>
    <property type="match status" value="1"/>
</dbReference>
<keyword evidence="11" id="KW-0282">Flagellum</keyword>
<keyword evidence="11" id="KW-0966">Cell projection</keyword>
<feature type="compositionally biased region" description="Polar residues" evidence="9">
    <location>
        <begin position="28"/>
        <end position="44"/>
    </location>
</feature>
<dbReference type="InterPro" id="IPR007412">
    <property type="entry name" value="FlgM"/>
</dbReference>
<reference evidence="11 12" key="1">
    <citation type="submission" date="2020-08" db="EMBL/GenBank/DDBJ databases">
        <title>Genomic Encyclopedia of Type Strains, Phase IV (KMG-IV): sequencing the most valuable type-strain genomes for metagenomic binning, comparative biology and taxonomic classification.</title>
        <authorList>
            <person name="Goeker M."/>
        </authorList>
    </citation>
    <scope>NUCLEOTIDE SEQUENCE [LARGE SCALE GENOMIC DNA]</scope>
    <source>
        <strain evidence="11 12">DSM 27244</strain>
    </source>
</reference>
<sequence>MDPIGSKPIAKLGLAPIAPTSPAARISTAASPQASETARSSMVSMTREMAAKPPVDDERVAKIRKAVEDGRFPIVPATIADRLIAFKLNWKPDDAA</sequence>
<keyword evidence="12" id="KW-1185">Reference proteome</keyword>
<comment type="caution">
    <text evidence="11">The sequence shown here is derived from an EMBL/GenBank/DDBJ whole genome shotgun (WGS) entry which is preliminary data.</text>
</comment>
<keyword evidence="3" id="KW-0678">Repressor</keyword>
<accession>A0A7W9APT4</accession>
<evidence type="ECO:0000256" key="5">
    <source>
        <dbReference type="ARBA" id="ARBA00023015"/>
    </source>
</evidence>
<keyword evidence="5" id="KW-0805">Transcription regulation</keyword>
<dbReference type="RefSeq" id="WP_184026867.1">
    <property type="nucleotide sequence ID" value="NZ_JACIJJ010000002.1"/>
</dbReference>
<evidence type="ECO:0000256" key="2">
    <source>
        <dbReference type="ARBA" id="ARBA00017823"/>
    </source>
</evidence>
<protein>
    <recommendedName>
        <fullName evidence="2">Negative regulator of flagellin synthesis</fullName>
    </recommendedName>
    <alternativeName>
        <fullName evidence="8">Anti-sigma-28 factor</fullName>
    </alternativeName>
</protein>
<dbReference type="AlphaFoldDB" id="A0A7W9APT4"/>
<keyword evidence="11" id="KW-0969">Cilium</keyword>
<keyword evidence="6" id="KW-0804">Transcription</keyword>
<dbReference type="Proteomes" id="UP000557739">
    <property type="component" value="Unassembled WGS sequence"/>
</dbReference>
<evidence type="ECO:0000256" key="7">
    <source>
        <dbReference type="ARBA" id="ARBA00024739"/>
    </source>
</evidence>
<comment type="similarity">
    <text evidence="1">Belongs to the FlgM family.</text>
</comment>
<dbReference type="InterPro" id="IPR031316">
    <property type="entry name" value="FlgM_C"/>
</dbReference>
<evidence type="ECO:0000256" key="8">
    <source>
        <dbReference type="ARBA" id="ARBA00030117"/>
    </source>
</evidence>
<dbReference type="GO" id="GO:0044781">
    <property type="term" value="P:bacterial-type flagellum organization"/>
    <property type="evidence" value="ECO:0007669"/>
    <property type="project" value="UniProtKB-KW"/>
</dbReference>
<dbReference type="Pfam" id="PF04316">
    <property type="entry name" value="FlgM"/>
    <property type="match status" value="1"/>
</dbReference>
<feature type="domain" description="Anti-sigma-28 factor FlgM C-terminal" evidence="10">
    <location>
        <begin position="35"/>
        <end position="84"/>
    </location>
</feature>
<evidence type="ECO:0000256" key="3">
    <source>
        <dbReference type="ARBA" id="ARBA00022491"/>
    </source>
</evidence>
<dbReference type="GO" id="GO:0045892">
    <property type="term" value="P:negative regulation of DNA-templated transcription"/>
    <property type="evidence" value="ECO:0007669"/>
    <property type="project" value="InterPro"/>
</dbReference>
<evidence type="ECO:0000256" key="1">
    <source>
        <dbReference type="ARBA" id="ARBA00005322"/>
    </source>
</evidence>
<evidence type="ECO:0000313" key="11">
    <source>
        <dbReference type="EMBL" id="MBB5698333.1"/>
    </source>
</evidence>
<feature type="region of interest" description="Disordered" evidence="9">
    <location>
        <begin position="23"/>
        <end position="56"/>
    </location>
</feature>
<evidence type="ECO:0000256" key="6">
    <source>
        <dbReference type="ARBA" id="ARBA00023163"/>
    </source>
</evidence>
<dbReference type="NCBIfam" id="TIGR03824">
    <property type="entry name" value="FlgM_jcvi"/>
    <property type="match status" value="1"/>
</dbReference>
<evidence type="ECO:0000256" key="9">
    <source>
        <dbReference type="SAM" id="MobiDB-lite"/>
    </source>
</evidence>
<comment type="function">
    <text evidence="7">Responsible for the coupling of flagellin expression to flagellar assembly by preventing expression of the flagellin genes when a component of the middle class of proteins is defective. It negatively regulates flagellar genes by inhibiting the activity of FliA by directly binding to FliA.</text>
</comment>
<evidence type="ECO:0000313" key="12">
    <source>
        <dbReference type="Proteomes" id="UP000557739"/>
    </source>
</evidence>
<keyword evidence="4" id="KW-1005">Bacterial flagellum biogenesis</keyword>
<organism evidence="11 12">
    <name type="scientific">Sphingomonas yantingensis</name>
    <dbReference type="NCBI Taxonomy" id="1241761"/>
    <lineage>
        <taxon>Bacteria</taxon>
        <taxon>Pseudomonadati</taxon>
        <taxon>Pseudomonadota</taxon>
        <taxon>Alphaproteobacteria</taxon>
        <taxon>Sphingomonadales</taxon>
        <taxon>Sphingomonadaceae</taxon>
        <taxon>Sphingomonas</taxon>
    </lineage>
</organism>
<dbReference type="InterPro" id="IPR035890">
    <property type="entry name" value="Anti-sigma-28_factor_FlgM_sf"/>
</dbReference>
<proteinExistence type="inferred from homology"/>